<sequence>MSLLLPFLNESVKGVACAFYFFAAASITASFGPQFQEIVKSKNTSSISLKVFLLHFMIGFFFFIGTILFWCNTSNTSGHVTNSIFIYINSFVLYACGKIVWLKYQNSKKAKELGISELEYCTNYLNMNPSTDLESL</sequence>
<proteinExistence type="predicted"/>
<protein>
    <submittedName>
        <fullName evidence="6">Uncharacterized protein</fullName>
    </submittedName>
</protein>
<keyword evidence="4 5" id="KW-0472">Membrane</keyword>
<reference evidence="6 7" key="1">
    <citation type="journal article" date="2011" name="J. Bacteriol.">
        <title>Complete genome sequences of two hemotropic Mycoplasmas, Mycoplasma haemofelis strain Ohio2 and Mycoplasma suis strain Illinois.</title>
        <authorList>
            <person name="Messick J.B."/>
            <person name="Santos A.P."/>
            <person name="Guimaraes A.M."/>
        </authorList>
    </citation>
    <scope>NUCLEOTIDE SEQUENCE [LARGE SCALE GENOMIC DNA]</scope>
    <source>
        <strain evidence="6 7">Illinois</strain>
    </source>
</reference>
<dbReference type="Pfam" id="PF04193">
    <property type="entry name" value="PQ-loop"/>
    <property type="match status" value="1"/>
</dbReference>
<accession>F0QSA5</accession>
<feature type="transmembrane region" description="Helical" evidence="5">
    <location>
        <begin position="51"/>
        <end position="70"/>
    </location>
</feature>
<evidence type="ECO:0000313" key="7">
    <source>
        <dbReference type="Proteomes" id="UP000007484"/>
    </source>
</evidence>
<evidence type="ECO:0000256" key="3">
    <source>
        <dbReference type="ARBA" id="ARBA00022989"/>
    </source>
</evidence>
<keyword evidence="2 5" id="KW-0812">Transmembrane</keyword>
<dbReference type="AlphaFoldDB" id="F0QSA5"/>
<dbReference type="InterPro" id="IPR006603">
    <property type="entry name" value="PQ-loop_rpt"/>
</dbReference>
<evidence type="ECO:0000313" key="6">
    <source>
        <dbReference type="EMBL" id="ADX98375.1"/>
    </source>
</evidence>
<gene>
    <name evidence="6" type="ordered locus">MSU_0863</name>
</gene>
<feature type="transmembrane region" description="Helical" evidence="5">
    <location>
        <begin position="12"/>
        <end position="31"/>
    </location>
</feature>
<name>F0QSA5_MYCSL</name>
<dbReference type="RefSeq" id="WP_013610186.1">
    <property type="nucleotide sequence ID" value="NC_015155.1"/>
</dbReference>
<evidence type="ECO:0000256" key="4">
    <source>
        <dbReference type="ARBA" id="ARBA00023136"/>
    </source>
</evidence>
<keyword evidence="3 5" id="KW-1133">Transmembrane helix</keyword>
<dbReference type="GO" id="GO:0016020">
    <property type="term" value="C:membrane"/>
    <property type="evidence" value="ECO:0007669"/>
    <property type="project" value="UniProtKB-SubCell"/>
</dbReference>
<dbReference type="KEGG" id="mss:MSU_0863"/>
<evidence type="ECO:0000256" key="1">
    <source>
        <dbReference type="ARBA" id="ARBA00004141"/>
    </source>
</evidence>
<dbReference type="Gene3D" id="1.20.1280.290">
    <property type="match status" value="1"/>
</dbReference>
<dbReference type="Proteomes" id="UP000007484">
    <property type="component" value="Chromosome"/>
</dbReference>
<comment type="subcellular location">
    <subcellularLocation>
        <location evidence="1">Membrane</location>
        <topology evidence="1">Multi-pass membrane protein</topology>
    </subcellularLocation>
</comment>
<organism evidence="6 7">
    <name type="scientific">Mycoplasma suis (strain Illinois)</name>
    <dbReference type="NCBI Taxonomy" id="768700"/>
    <lineage>
        <taxon>Bacteria</taxon>
        <taxon>Bacillati</taxon>
        <taxon>Mycoplasmatota</taxon>
        <taxon>Mollicutes</taxon>
        <taxon>Mycoplasmataceae</taxon>
        <taxon>Mycoplasma</taxon>
    </lineage>
</organism>
<dbReference type="HOGENOM" id="CLU_1873168_0_0_14"/>
<keyword evidence="7" id="KW-1185">Reference proteome</keyword>
<dbReference type="EMBL" id="CP002525">
    <property type="protein sequence ID" value="ADX98375.1"/>
    <property type="molecule type" value="Genomic_DNA"/>
</dbReference>
<evidence type="ECO:0000256" key="2">
    <source>
        <dbReference type="ARBA" id="ARBA00022692"/>
    </source>
</evidence>
<feature type="transmembrane region" description="Helical" evidence="5">
    <location>
        <begin position="82"/>
        <end position="101"/>
    </location>
</feature>
<evidence type="ECO:0000256" key="5">
    <source>
        <dbReference type="SAM" id="Phobius"/>
    </source>
</evidence>